<dbReference type="EC" id="1.1.1.169" evidence="4"/>
<dbReference type="Proteomes" id="UP001275436">
    <property type="component" value="Unassembled WGS sequence"/>
</dbReference>
<reference evidence="7 8" key="1">
    <citation type="submission" date="2023-02" db="EMBL/GenBank/DDBJ databases">
        <title>Oceanobacillus kimchii IFOP_LL358 isolated form Alexandrium catenella lab strain.</title>
        <authorList>
            <person name="Gajardo G."/>
            <person name="Ueki S."/>
            <person name="Maruyama F."/>
        </authorList>
    </citation>
    <scope>NUCLEOTIDE SEQUENCE [LARGE SCALE GENOMIC DNA]</scope>
    <source>
        <strain evidence="7 8">IFOP_LL358</strain>
    </source>
</reference>
<name>A0ABQ5TME5_9BACI</name>
<dbReference type="Pfam" id="PF02558">
    <property type="entry name" value="ApbA"/>
    <property type="match status" value="1"/>
</dbReference>
<dbReference type="Gene3D" id="3.40.50.720">
    <property type="entry name" value="NAD(P)-binding Rossmann-like Domain"/>
    <property type="match status" value="1"/>
</dbReference>
<evidence type="ECO:0000313" key="8">
    <source>
        <dbReference type="Proteomes" id="UP001275436"/>
    </source>
</evidence>
<keyword evidence="4" id="KW-0566">Pantothenate biosynthesis</keyword>
<comment type="catalytic activity">
    <reaction evidence="4">
        <text>(R)-pantoate + NADP(+) = 2-dehydropantoate + NADPH + H(+)</text>
        <dbReference type="Rhea" id="RHEA:16233"/>
        <dbReference type="ChEBI" id="CHEBI:11561"/>
        <dbReference type="ChEBI" id="CHEBI:15378"/>
        <dbReference type="ChEBI" id="CHEBI:15980"/>
        <dbReference type="ChEBI" id="CHEBI:57783"/>
        <dbReference type="ChEBI" id="CHEBI:58349"/>
        <dbReference type="EC" id="1.1.1.169"/>
    </reaction>
</comment>
<dbReference type="SUPFAM" id="SSF48179">
    <property type="entry name" value="6-phosphogluconate dehydrogenase C-terminal domain-like"/>
    <property type="match status" value="1"/>
</dbReference>
<dbReference type="Gene3D" id="1.10.1040.10">
    <property type="entry name" value="N-(1-d-carboxylethyl)-l-norvaline Dehydrogenase, domain 2"/>
    <property type="match status" value="1"/>
</dbReference>
<evidence type="ECO:0000256" key="1">
    <source>
        <dbReference type="ARBA" id="ARBA00007870"/>
    </source>
</evidence>
<dbReference type="InterPro" id="IPR013752">
    <property type="entry name" value="KPA_reductase"/>
</dbReference>
<dbReference type="EMBL" id="BSKO01000001">
    <property type="protein sequence ID" value="GLO67983.1"/>
    <property type="molecule type" value="Genomic_DNA"/>
</dbReference>
<comment type="function">
    <text evidence="4">Catalyzes the NADPH-dependent reduction of ketopantoate into pantoic acid.</text>
</comment>
<dbReference type="InterPro" id="IPR013328">
    <property type="entry name" value="6PGD_dom2"/>
</dbReference>
<dbReference type="Pfam" id="PF08546">
    <property type="entry name" value="ApbA_C"/>
    <property type="match status" value="1"/>
</dbReference>
<evidence type="ECO:0000259" key="5">
    <source>
        <dbReference type="Pfam" id="PF02558"/>
    </source>
</evidence>
<evidence type="ECO:0000256" key="2">
    <source>
        <dbReference type="ARBA" id="ARBA00022857"/>
    </source>
</evidence>
<evidence type="ECO:0000256" key="4">
    <source>
        <dbReference type="RuleBase" id="RU362068"/>
    </source>
</evidence>
<dbReference type="PANTHER" id="PTHR21708">
    <property type="entry name" value="PROBABLE 2-DEHYDROPANTOATE 2-REDUCTASE"/>
    <property type="match status" value="1"/>
</dbReference>
<dbReference type="PANTHER" id="PTHR21708:SF26">
    <property type="entry name" value="2-DEHYDROPANTOATE 2-REDUCTASE"/>
    <property type="match status" value="1"/>
</dbReference>
<dbReference type="SUPFAM" id="SSF51735">
    <property type="entry name" value="NAD(P)-binding Rossmann-fold domains"/>
    <property type="match status" value="1"/>
</dbReference>
<keyword evidence="2 4" id="KW-0521">NADP</keyword>
<dbReference type="InterPro" id="IPR008927">
    <property type="entry name" value="6-PGluconate_DH-like_C_sf"/>
</dbReference>
<dbReference type="InterPro" id="IPR003710">
    <property type="entry name" value="ApbA"/>
</dbReference>
<feature type="domain" description="Ketopantoate reductase C-terminal" evidence="6">
    <location>
        <begin position="162"/>
        <end position="280"/>
    </location>
</feature>
<keyword evidence="8" id="KW-1185">Reference proteome</keyword>
<comment type="similarity">
    <text evidence="1 4">Belongs to the ketopantoate reductase family.</text>
</comment>
<dbReference type="NCBIfam" id="TIGR00745">
    <property type="entry name" value="apbA_panE"/>
    <property type="match status" value="1"/>
</dbReference>
<dbReference type="RefSeq" id="WP_317958376.1">
    <property type="nucleotide sequence ID" value="NZ_BSKO01000001.1"/>
</dbReference>
<gene>
    <name evidence="7" type="ORF">MACH08_37670</name>
</gene>
<keyword evidence="3 4" id="KW-0560">Oxidoreductase</keyword>
<protein>
    <recommendedName>
        <fullName evidence="4">2-dehydropantoate 2-reductase</fullName>
        <ecNumber evidence="4">1.1.1.169</ecNumber>
    </recommendedName>
    <alternativeName>
        <fullName evidence="4">Ketopantoate reductase</fullName>
    </alternativeName>
</protein>
<feature type="domain" description="Ketopantoate reductase N-terminal" evidence="5">
    <location>
        <begin position="5"/>
        <end position="130"/>
    </location>
</feature>
<dbReference type="NCBIfam" id="NF009542">
    <property type="entry name" value="PRK12921.1-4"/>
    <property type="match status" value="1"/>
</dbReference>
<evidence type="ECO:0000259" key="6">
    <source>
        <dbReference type="Pfam" id="PF08546"/>
    </source>
</evidence>
<evidence type="ECO:0000256" key="3">
    <source>
        <dbReference type="ARBA" id="ARBA00023002"/>
    </source>
</evidence>
<dbReference type="InterPro" id="IPR051402">
    <property type="entry name" value="KPR-Related"/>
</dbReference>
<dbReference type="InterPro" id="IPR036291">
    <property type="entry name" value="NAD(P)-bd_dom_sf"/>
</dbReference>
<dbReference type="InterPro" id="IPR013332">
    <property type="entry name" value="KPR_N"/>
</dbReference>
<sequence length="285" mass="32090">MKNFGVIGPGAVGSVIAEILLENGQRVHLLGRNAGEVRIEREGQLSEGTLSVEELSSFQTTLDYIFIAVKGTQLSNVLPIVEKLSHENTVTIICQNGYGQLERINMPHTYQAVVYISGQKKDQTITHFRDRKLILPKNKDTLALHQLIERSDLDIQISPNYLYDMWFKLIVNLGINSVTALSRNTARILTNEKVRNLCEALIEEGIKIAHAEGVYFENSTIKDIMDIYDGYPPNMGTSMYYDVLNGNPMEIDYIQGFLYRKSQEHGLNTPYIDTVYSLLVASELG</sequence>
<proteinExistence type="inferred from homology"/>
<comment type="caution">
    <text evidence="7">The sequence shown here is derived from an EMBL/GenBank/DDBJ whole genome shotgun (WGS) entry which is preliminary data.</text>
</comment>
<comment type="pathway">
    <text evidence="4">Cofactor biosynthesis; (R)-pantothenate biosynthesis; (R)-pantoate from 3-methyl-2-oxobutanoate: step 2/2.</text>
</comment>
<organism evidence="7 8">
    <name type="scientific">Oceanobacillus kimchii</name>
    <dbReference type="NCBI Taxonomy" id="746691"/>
    <lineage>
        <taxon>Bacteria</taxon>
        <taxon>Bacillati</taxon>
        <taxon>Bacillota</taxon>
        <taxon>Bacilli</taxon>
        <taxon>Bacillales</taxon>
        <taxon>Bacillaceae</taxon>
        <taxon>Oceanobacillus</taxon>
    </lineage>
</organism>
<evidence type="ECO:0000313" key="7">
    <source>
        <dbReference type="EMBL" id="GLO67983.1"/>
    </source>
</evidence>
<accession>A0ABQ5TME5</accession>